<keyword evidence="1" id="KW-0175">Coiled coil</keyword>
<accession>A0A6J8EM70</accession>
<sequence length="1090" mass="126638">MDREKKENGKIFQRKIYREKRSLKRKLQTKYSENNIRISLQTCSTIFENRQKLNGYMYEAQNSKFDFRSLLGLLAVLDHLECSTLIEFQDAFEIYSSFFEHQPDKNVFQEEILDVDKRLVCCYFMHPFDKVTYISLRTPDVPVERIIFQIFTSIPEKGEIIPTFSAETVEKILHSMDSKRKLGAGPKEEIDEEDEDFLLNCIESKATAHGRRHDSVLYLNHSVRKRDFKNIVNHFRISQGKQTIKSSTTVYNRGRPKNTRTLQAKKHKGKWLFSSKKPTKSEEKNRIHTKHQRAHVKRAVIHLCKEDQDLALIHSMDDKAYLKPEASDGLDKFKVFQTTDSDKQRKLPKYDFAQAKLNITPSSHRFIMKDITYVDNNLEMVMSEDENICVFRPKFYIGSSGTVWASEDRKLRYEKPQLYERKAETTQLSNEFHSIAALIRDKAKHYSLQNVLEDVNRVTANRDCPFKAFEQIKLDSLFLHIEQALKLLNIFNLPEKNAYEKQCYMKLYDITKTIRTRIESTKEQLGDIETSEDVQELIENVAHSCTQLLNMLNEFELKKTKPRVLELTDGDPGFTGQLVNDVERTQAAVGKGISDGGSIHWEYKQLDIEDNDIKQMTIDEIEKTEDDINKFNVTQTCKDLAMRVENSPGPRGGFMTGLVYEDTPIEIKGKKIKPDDFQPRCQVRILHNEGEIKSDMSNEIQSFAEKHAVEDSSLIKAELHHIELIKFKREKRSEFRKLKTQFEKSKKNDDWTDLHLKGKIKDFSVNLLAINLTKESEDTDDDDDVMSDVSEEDLVIREIGSDRDESGDEELMRLPAEKVNRYERVKLQSHRLGEVTEKCQKFCQNCDENEVIKATRQWDIQSRMKKLEGSVNFIIGTNPNAVGSFIHGEILKPGQNKILDNNIKKLNTNYASLDELKVEVKDNECEIYDQTGRTLLKEQFTVQHAFNLQMLILLSQLHDRIKEVLQKCDKLRQKYIQLFGGKGRVGRTEIGIRRKKTGHNRKKAIKRNLKHLFKQCSVLKKELCPNITVSNDEFSLTSNINGLQDICKNKVENETNNIDIDQVCNIGVNFAKPLFVLFEKKMFSHTQPSA</sequence>
<reference evidence="2 3" key="1">
    <citation type="submission" date="2020-06" db="EMBL/GenBank/DDBJ databases">
        <authorList>
            <person name="Li R."/>
            <person name="Bekaert M."/>
        </authorList>
    </citation>
    <scope>NUCLEOTIDE SEQUENCE [LARGE SCALE GENOMIC DNA]</scope>
    <source>
        <strain evidence="3">wild</strain>
    </source>
</reference>
<keyword evidence="3" id="KW-1185">Reference proteome</keyword>
<dbReference type="Proteomes" id="UP000507470">
    <property type="component" value="Unassembled WGS sequence"/>
</dbReference>
<feature type="coiled-coil region" evidence="1">
    <location>
        <begin position="896"/>
        <end position="923"/>
    </location>
</feature>
<evidence type="ECO:0000256" key="1">
    <source>
        <dbReference type="SAM" id="Coils"/>
    </source>
</evidence>
<organism evidence="2 3">
    <name type="scientific">Mytilus coruscus</name>
    <name type="common">Sea mussel</name>
    <dbReference type="NCBI Taxonomy" id="42192"/>
    <lineage>
        <taxon>Eukaryota</taxon>
        <taxon>Metazoa</taxon>
        <taxon>Spiralia</taxon>
        <taxon>Lophotrochozoa</taxon>
        <taxon>Mollusca</taxon>
        <taxon>Bivalvia</taxon>
        <taxon>Autobranchia</taxon>
        <taxon>Pteriomorphia</taxon>
        <taxon>Mytilida</taxon>
        <taxon>Mytiloidea</taxon>
        <taxon>Mytilidae</taxon>
        <taxon>Mytilinae</taxon>
        <taxon>Mytilus</taxon>
    </lineage>
</organism>
<evidence type="ECO:0000313" key="3">
    <source>
        <dbReference type="Proteomes" id="UP000507470"/>
    </source>
</evidence>
<dbReference type="EMBL" id="CACVKT020009354">
    <property type="protein sequence ID" value="CAC5421437.1"/>
    <property type="molecule type" value="Genomic_DNA"/>
</dbReference>
<evidence type="ECO:0000313" key="2">
    <source>
        <dbReference type="EMBL" id="CAC5421437.1"/>
    </source>
</evidence>
<protein>
    <submittedName>
        <fullName evidence="2">Uncharacterized protein</fullName>
    </submittedName>
</protein>
<dbReference type="AlphaFoldDB" id="A0A6J8EM70"/>
<gene>
    <name evidence="2" type="ORF">MCOR_53567</name>
</gene>
<proteinExistence type="predicted"/>
<dbReference type="OrthoDB" id="10368598at2759"/>
<name>A0A6J8EM70_MYTCO</name>